<dbReference type="AlphaFoldDB" id="A0A8G2CNP4"/>
<dbReference type="Proteomes" id="UP000186308">
    <property type="component" value="Unassembled WGS sequence"/>
</dbReference>
<evidence type="ECO:0000313" key="3">
    <source>
        <dbReference type="Proteomes" id="UP000186308"/>
    </source>
</evidence>
<feature type="non-terminal residue" evidence="2">
    <location>
        <position position="1"/>
    </location>
</feature>
<evidence type="ECO:0000313" key="2">
    <source>
        <dbReference type="EMBL" id="SIR47659.1"/>
    </source>
</evidence>
<gene>
    <name evidence="2" type="ORF">SAMN05421828_1371</name>
</gene>
<dbReference type="InterPro" id="IPR052344">
    <property type="entry name" value="Transposase-related"/>
</dbReference>
<dbReference type="EMBL" id="FTNE01000037">
    <property type="protein sequence ID" value="SIR47659.1"/>
    <property type="molecule type" value="Genomic_DNA"/>
</dbReference>
<sequence>FYRISAKRGSLPENLTGIVVHDHWKPYYTLAGVLHALCNAHHLRELQALIEIEHEDWARRMQTLLRRACHAANLSRMQGKPLPPRLIALIERCYDAIVTDGLLFHTDQSPLTQADVQARRRGRVPRRVGHNLLLRLSTRKPDVLRFLSNPAVPFTNNLAERDGRMMKLRQKISGGFRAVTGAEDFAVIRSFFSTAKKQQWDVLNAINAHPNVLIAQLKLA</sequence>
<organism evidence="2 3">
    <name type="scientific">Acidiphilium rubrum</name>
    <dbReference type="NCBI Taxonomy" id="526"/>
    <lineage>
        <taxon>Bacteria</taxon>
        <taxon>Pseudomonadati</taxon>
        <taxon>Pseudomonadota</taxon>
        <taxon>Alphaproteobacteria</taxon>
        <taxon>Acetobacterales</taxon>
        <taxon>Acidocellaceae</taxon>
        <taxon>Acidiphilium</taxon>
    </lineage>
</organism>
<keyword evidence="3" id="KW-1185">Reference proteome</keyword>
<name>A0A8G2CNP4_ACIRU</name>
<protein>
    <submittedName>
        <fullName evidence="2">Transposase</fullName>
    </submittedName>
</protein>
<feature type="domain" description="Transposase IS66 central" evidence="1">
    <location>
        <begin position="13"/>
        <end position="183"/>
    </location>
</feature>
<proteinExistence type="predicted"/>
<dbReference type="Pfam" id="PF03050">
    <property type="entry name" value="DDE_Tnp_IS66"/>
    <property type="match status" value="1"/>
</dbReference>
<comment type="caution">
    <text evidence="2">The sequence shown here is derived from an EMBL/GenBank/DDBJ whole genome shotgun (WGS) entry which is preliminary data.</text>
</comment>
<reference evidence="2 3" key="1">
    <citation type="submission" date="2017-01" db="EMBL/GenBank/DDBJ databases">
        <authorList>
            <person name="Varghese N."/>
            <person name="Submissions S."/>
        </authorList>
    </citation>
    <scope>NUCLEOTIDE SEQUENCE [LARGE SCALE GENOMIC DNA]</scope>
    <source>
        <strain evidence="2 3">ATCC 35905</strain>
    </source>
</reference>
<dbReference type="InterPro" id="IPR004291">
    <property type="entry name" value="Transposase_IS66_central"/>
</dbReference>
<dbReference type="PANTHER" id="PTHR33678:SF1">
    <property type="entry name" value="BLL1576 PROTEIN"/>
    <property type="match status" value="1"/>
</dbReference>
<dbReference type="PANTHER" id="PTHR33678">
    <property type="entry name" value="BLL1576 PROTEIN"/>
    <property type="match status" value="1"/>
</dbReference>
<accession>A0A8G2CNP4</accession>
<evidence type="ECO:0000259" key="1">
    <source>
        <dbReference type="Pfam" id="PF03050"/>
    </source>
</evidence>
<dbReference type="OrthoDB" id="8444324at2"/>
<dbReference type="RefSeq" id="WP_139334186.1">
    <property type="nucleotide sequence ID" value="NZ_FTNE01000037.1"/>
</dbReference>